<evidence type="ECO:0000256" key="4">
    <source>
        <dbReference type="RuleBase" id="RU366043"/>
    </source>
</evidence>
<dbReference type="EC" id="2.1.1.-" evidence="4"/>
<keyword evidence="6" id="KW-1185">Reference proteome</keyword>
<dbReference type="InterPro" id="IPR004159">
    <property type="entry name" value="Put_SAM_MeTrfase"/>
</dbReference>
<comment type="subcellular location">
    <subcellularLocation>
        <location evidence="4">Membrane</location>
        <topology evidence="4">Single-pass type II membrane protein</topology>
    </subcellularLocation>
</comment>
<dbReference type="GO" id="GO:0032259">
    <property type="term" value="P:methylation"/>
    <property type="evidence" value="ECO:0007669"/>
    <property type="project" value="UniProtKB-KW"/>
</dbReference>
<dbReference type="OrthoDB" id="2013972at2759"/>
<keyword evidence="4" id="KW-0812">Transmembrane</keyword>
<evidence type="ECO:0000313" key="5">
    <source>
        <dbReference type="EMBL" id="GMI90495.1"/>
    </source>
</evidence>
<dbReference type="GO" id="GO:0005802">
    <property type="term" value="C:trans-Golgi network"/>
    <property type="evidence" value="ECO:0007669"/>
    <property type="project" value="TreeGrafter"/>
</dbReference>
<dbReference type="Pfam" id="PF03141">
    <property type="entry name" value="Methyltransf_29"/>
    <property type="match status" value="1"/>
</dbReference>
<comment type="similarity">
    <text evidence="4">Belongs to the methyltransferase superfamily.</text>
</comment>
<protein>
    <recommendedName>
        <fullName evidence="4">Methyltransferase</fullName>
        <ecNumber evidence="4">2.1.1.-</ecNumber>
    </recommendedName>
</protein>
<keyword evidence="3 4" id="KW-0325">Glycoprotein</keyword>
<dbReference type="GO" id="GO:0005768">
    <property type="term" value="C:endosome"/>
    <property type="evidence" value="ECO:0007669"/>
    <property type="project" value="TreeGrafter"/>
</dbReference>
<evidence type="ECO:0000256" key="3">
    <source>
        <dbReference type="ARBA" id="ARBA00023180"/>
    </source>
</evidence>
<organism evidence="5 6">
    <name type="scientific">Hibiscus trionum</name>
    <name type="common">Flower of an hour</name>
    <dbReference type="NCBI Taxonomy" id="183268"/>
    <lineage>
        <taxon>Eukaryota</taxon>
        <taxon>Viridiplantae</taxon>
        <taxon>Streptophyta</taxon>
        <taxon>Embryophyta</taxon>
        <taxon>Tracheophyta</taxon>
        <taxon>Spermatophyta</taxon>
        <taxon>Magnoliopsida</taxon>
        <taxon>eudicotyledons</taxon>
        <taxon>Gunneridae</taxon>
        <taxon>Pentapetalae</taxon>
        <taxon>rosids</taxon>
        <taxon>malvids</taxon>
        <taxon>Malvales</taxon>
        <taxon>Malvaceae</taxon>
        <taxon>Malvoideae</taxon>
        <taxon>Hibiscus</taxon>
    </lineage>
</organism>
<keyword evidence="1 4" id="KW-0489">Methyltransferase</keyword>
<name>A0A9W7I5U1_HIBTR</name>
<proteinExistence type="inferred from homology"/>
<dbReference type="GO" id="GO:0016020">
    <property type="term" value="C:membrane"/>
    <property type="evidence" value="ECO:0007669"/>
    <property type="project" value="UniProtKB-SubCell"/>
</dbReference>
<gene>
    <name evidence="5" type="ORF">HRI_002718800</name>
</gene>
<dbReference type="Proteomes" id="UP001165190">
    <property type="component" value="Unassembled WGS sequence"/>
</dbReference>
<reference evidence="5" key="1">
    <citation type="submission" date="2023-05" db="EMBL/GenBank/DDBJ databases">
        <title>Genome and transcriptome analyses reveal genes involved in the formation of fine ridges on petal epidermal cells in Hibiscus trionum.</title>
        <authorList>
            <person name="Koshimizu S."/>
            <person name="Masuda S."/>
            <person name="Ishii T."/>
            <person name="Shirasu K."/>
            <person name="Hoshino A."/>
            <person name="Arita M."/>
        </authorList>
    </citation>
    <scope>NUCLEOTIDE SEQUENCE</scope>
    <source>
        <strain evidence="5">Hamamatsu line</strain>
    </source>
</reference>
<evidence type="ECO:0000256" key="2">
    <source>
        <dbReference type="ARBA" id="ARBA00022679"/>
    </source>
</evidence>
<dbReference type="EMBL" id="BSYR01000024">
    <property type="protein sequence ID" value="GMI90495.1"/>
    <property type="molecule type" value="Genomic_DNA"/>
</dbReference>
<sequence>MLLLYLPAFYYDCHIQTANARQRAHHVRAIDISLLIIRSSYILSDVCRCNLEDILLEMDRILQPEGAVIFQDEVDVLIKVKKITTGMRWGTKMVDHEDDPLVPKKILVAVKQYWVVGGNSTAAE</sequence>
<keyword evidence="4" id="KW-0735">Signal-anchor</keyword>
<keyword evidence="2 4" id="KW-0808">Transferase</keyword>
<accession>A0A9W7I5U1</accession>
<comment type="caution">
    <text evidence="5">The sequence shown here is derived from an EMBL/GenBank/DDBJ whole genome shotgun (WGS) entry which is preliminary data.</text>
</comment>
<evidence type="ECO:0000256" key="1">
    <source>
        <dbReference type="ARBA" id="ARBA00022603"/>
    </source>
</evidence>
<dbReference type="AlphaFoldDB" id="A0A9W7I5U1"/>
<dbReference type="GO" id="GO:0008168">
    <property type="term" value="F:methyltransferase activity"/>
    <property type="evidence" value="ECO:0007669"/>
    <property type="project" value="UniProtKB-UniRule"/>
</dbReference>
<dbReference type="PANTHER" id="PTHR10108">
    <property type="entry name" value="SAM-DEPENDENT METHYLTRANSFERASE"/>
    <property type="match status" value="1"/>
</dbReference>
<evidence type="ECO:0000313" key="6">
    <source>
        <dbReference type="Proteomes" id="UP001165190"/>
    </source>
</evidence>
<dbReference type="PANTHER" id="PTHR10108:SF1119">
    <property type="entry name" value="METHYLTRANSFERASE PMT2-RELATED"/>
    <property type="match status" value="1"/>
</dbReference>